<evidence type="ECO:0000256" key="2">
    <source>
        <dbReference type="ARBA" id="ARBA00002388"/>
    </source>
</evidence>
<feature type="region of interest" description="Disordered" evidence="11">
    <location>
        <begin position="347"/>
        <end position="471"/>
    </location>
</feature>
<dbReference type="PROSITE" id="PS50102">
    <property type="entry name" value="RRM"/>
    <property type="match status" value="1"/>
</dbReference>
<gene>
    <name evidence="15" type="ORF">CYFA0S_06e03202g</name>
</gene>
<comment type="similarity">
    <text evidence="4 10">Belongs to the cyclophilin-type PPIase family. PPIL4 subfamily.</text>
</comment>
<evidence type="ECO:0000256" key="7">
    <source>
        <dbReference type="ARBA" id="ARBA00023235"/>
    </source>
</evidence>
<dbReference type="Gene3D" id="3.30.70.330">
    <property type="match status" value="1"/>
</dbReference>
<dbReference type="EMBL" id="LK052891">
    <property type="protein sequence ID" value="CDR41175.1"/>
    <property type="molecule type" value="Genomic_DNA"/>
</dbReference>
<dbReference type="Pfam" id="PF00160">
    <property type="entry name" value="Pro_isomerase"/>
    <property type="match status" value="1"/>
</dbReference>
<comment type="subcellular location">
    <subcellularLocation>
        <location evidence="3 10">Nucleus</location>
    </subcellularLocation>
</comment>
<evidence type="ECO:0000256" key="9">
    <source>
        <dbReference type="PROSITE-ProRule" id="PRU00176"/>
    </source>
</evidence>
<dbReference type="Gene3D" id="2.40.100.10">
    <property type="entry name" value="Cyclophilin-like"/>
    <property type="match status" value="1"/>
</dbReference>
<dbReference type="InterPro" id="IPR029000">
    <property type="entry name" value="Cyclophilin-like_dom_sf"/>
</dbReference>
<feature type="compositionally biased region" description="Basic residues" evidence="11">
    <location>
        <begin position="447"/>
        <end position="461"/>
    </location>
</feature>
<dbReference type="SUPFAM" id="SSF50891">
    <property type="entry name" value="Cyclophilin-like"/>
    <property type="match status" value="1"/>
</dbReference>
<sequence length="471" mass="54162">MLSLKSFLASVITWLVSWNIVIDLHTEEAPTACNNFLKLCKAKYYTYAPFHDIQRDYTVEFGDPEWPLSKTGRHVWNLADPSSVKGLKVERNKLQGNNRGSVGFLTQKDATGLESYITSLITITTGDIDERRGTPQCVVFGQVVDGLDVLDTINTAIVDETNRPYQDIRIHHTYVLEDPFAEVPGLVIPPSTPEPTDLQLSTVRLDDLTGINIDEDQSPLTEEQIKLNQQRDAESKALTLELIGDLPSAEVKPMENVLFVCKLNPVTQDEDLETIFSRFGKIISCEIVRDKDTKESMQYAFIEFEEKRSCENAYFKMDGVLIDDRRIHVDFSQSVSKLADAWRNGTNEKRREVHGGLSKSVREDRRPSDRKSSGQDRYRDRGSDRYRSSSGRSRDNDRYRDHRSSSNRDHHRDHYDSSRHKHDSSHRSRSDREDRDRDTSDRDRSHRSSAHRGSHHSRHRDHSPSSRSRAY</sequence>
<feature type="signal peptide" evidence="12">
    <location>
        <begin position="1"/>
        <end position="18"/>
    </location>
</feature>
<keyword evidence="5 9" id="KW-0694">RNA-binding</keyword>
<dbReference type="EC" id="5.2.1.8" evidence="10"/>
<dbReference type="PRINTS" id="PR00153">
    <property type="entry name" value="CSAPPISMRASE"/>
</dbReference>
<dbReference type="AlphaFoldDB" id="A0A061AVG6"/>
<evidence type="ECO:0000256" key="4">
    <source>
        <dbReference type="ARBA" id="ARBA00010739"/>
    </source>
</evidence>
<dbReference type="PANTHER" id="PTHR45843">
    <property type="entry name" value="PEPTIDYL-PROLYL CIS-TRANS ISOMERASE-LIKE 4"/>
    <property type="match status" value="1"/>
</dbReference>
<keyword evidence="7 10" id="KW-0413">Isomerase</keyword>
<keyword evidence="6 10" id="KW-0697">Rotamase</keyword>
<dbReference type="CDD" id="cd12235">
    <property type="entry name" value="RRM_PPIL4"/>
    <property type="match status" value="1"/>
</dbReference>
<dbReference type="SMART" id="SM00360">
    <property type="entry name" value="RRM"/>
    <property type="match status" value="1"/>
</dbReference>
<evidence type="ECO:0000259" key="13">
    <source>
        <dbReference type="PROSITE" id="PS50072"/>
    </source>
</evidence>
<evidence type="ECO:0000256" key="11">
    <source>
        <dbReference type="SAM" id="MobiDB-lite"/>
    </source>
</evidence>
<dbReference type="InterPro" id="IPR035542">
    <property type="entry name" value="CRIP"/>
</dbReference>
<feature type="compositionally biased region" description="Basic and acidic residues" evidence="11">
    <location>
        <begin position="425"/>
        <end position="446"/>
    </location>
</feature>
<feature type="compositionally biased region" description="Basic and acidic residues" evidence="11">
    <location>
        <begin position="347"/>
        <end position="418"/>
    </location>
</feature>
<dbReference type="Pfam" id="PF00076">
    <property type="entry name" value="RRM_1"/>
    <property type="match status" value="1"/>
</dbReference>
<dbReference type="GO" id="GO:0003723">
    <property type="term" value="F:RNA binding"/>
    <property type="evidence" value="ECO:0007669"/>
    <property type="project" value="UniProtKB-UniRule"/>
</dbReference>
<accession>A0A061AVG6</accession>
<dbReference type="GO" id="GO:0005634">
    <property type="term" value="C:nucleus"/>
    <property type="evidence" value="ECO:0007669"/>
    <property type="project" value="UniProtKB-SubCell"/>
</dbReference>
<protein>
    <recommendedName>
        <fullName evidence="10">Peptidyl-prolyl cis-trans isomerase</fullName>
        <shortName evidence="10">PPIase</shortName>
        <ecNumber evidence="10">5.2.1.8</ecNumber>
    </recommendedName>
</protein>
<evidence type="ECO:0000256" key="8">
    <source>
        <dbReference type="ARBA" id="ARBA00023242"/>
    </source>
</evidence>
<feature type="domain" description="RRM" evidence="14">
    <location>
        <begin position="256"/>
        <end position="334"/>
    </location>
</feature>
<comment type="function">
    <text evidence="2 10">PPIases accelerate the folding of proteins. It catalyzes the cis-trans isomerization of proline imidic peptide bonds in oligopeptides.</text>
</comment>
<evidence type="ECO:0000256" key="10">
    <source>
        <dbReference type="RuleBase" id="RU365081"/>
    </source>
</evidence>
<reference evidence="15" key="1">
    <citation type="journal article" date="2014" name="Genome Announc.">
        <title>Genome sequence of the yeast Cyberlindnera fabianii (Hansenula fabianii).</title>
        <authorList>
            <person name="Freel K.C."/>
            <person name="Sarilar V."/>
            <person name="Neuveglise C."/>
            <person name="Devillers H."/>
            <person name="Friedrich A."/>
            <person name="Schacherer J."/>
        </authorList>
    </citation>
    <scope>NUCLEOTIDE SEQUENCE</scope>
    <source>
        <strain evidence="15">YJS4271</strain>
    </source>
</reference>
<keyword evidence="12" id="KW-0732">Signal</keyword>
<organism evidence="15">
    <name type="scientific">Cyberlindnera fabianii</name>
    <name type="common">Yeast</name>
    <name type="synonym">Hansenula fabianii</name>
    <dbReference type="NCBI Taxonomy" id="36022"/>
    <lineage>
        <taxon>Eukaryota</taxon>
        <taxon>Fungi</taxon>
        <taxon>Dikarya</taxon>
        <taxon>Ascomycota</taxon>
        <taxon>Saccharomycotina</taxon>
        <taxon>Saccharomycetes</taxon>
        <taxon>Phaffomycetales</taxon>
        <taxon>Phaffomycetaceae</taxon>
        <taxon>Cyberlindnera</taxon>
    </lineage>
</organism>
<dbReference type="GO" id="GO:0003755">
    <property type="term" value="F:peptidyl-prolyl cis-trans isomerase activity"/>
    <property type="evidence" value="ECO:0007669"/>
    <property type="project" value="UniProtKB-UniRule"/>
</dbReference>
<dbReference type="PROSITE" id="PS50072">
    <property type="entry name" value="CSA_PPIASE_2"/>
    <property type="match status" value="1"/>
</dbReference>
<dbReference type="InterPro" id="IPR035979">
    <property type="entry name" value="RBD_domain_sf"/>
</dbReference>
<evidence type="ECO:0000256" key="12">
    <source>
        <dbReference type="SAM" id="SignalP"/>
    </source>
</evidence>
<comment type="catalytic activity">
    <reaction evidence="1 10">
        <text>[protein]-peptidylproline (omega=180) = [protein]-peptidylproline (omega=0)</text>
        <dbReference type="Rhea" id="RHEA:16237"/>
        <dbReference type="Rhea" id="RHEA-COMP:10747"/>
        <dbReference type="Rhea" id="RHEA-COMP:10748"/>
        <dbReference type="ChEBI" id="CHEBI:83833"/>
        <dbReference type="ChEBI" id="CHEBI:83834"/>
        <dbReference type="EC" id="5.2.1.8"/>
    </reaction>
</comment>
<dbReference type="InterPro" id="IPR012677">
    <property type="entry name" value="Nucleotide-bd_a/b_plait_sf"/>
</dbReference>
<evidence type="ECO:0000256" key="6">
    <source>
        <dbReference type="ARBA" id="ARBA00023110"/>
    </source>
</evidence>
<dbReference type="InterPro" id="IPR000504">
    <property type="entry name" value="RRM_dom"/>
</dbReference>
<proteinExistence type="inferred from homology"/>
<dbReference type="SUPFAM" id="SSF54928">
    <property type="entry name" value="RNA-binding domain, RBD"/>
    <property type="match status" value="1"/>
</dbReference>
<evidence type="ECO:0000256" key="5">
    <source>
        <dbReference type="ARBA" id="ARBA00022884"/>
    </source>
</evidence>
<evidence type="ECO:0000256" key="1">
    <source>
        <dbReference type="ARBA" id="ARBA00000971"/>
    </source>
</evidence>
<dbReference type="PhylomeDB" id="A0A061AVG6"/>
<evidence type="ECO:0000256" key="3">
    <source>
        <dbReference type="ARBA" id="ARBA00004123"/>
    </source>
</evidence>
<feature type="domain" description="PPIase cyclophilin-type" evidence="13">
    <location>
        <begin position="7"/>
        <end position="175"/>
    </location>
</feature>
<dbReference type="OrthoDB" id="2083at2759"/>
<keyword evidence="8 10" id="KW-0539">Nucleus</keyword>
<name>A0A061AVG6_CYBFA</name>
<dbReference type="PANTHER" id="PTHR45843:SF1">
    <property type="entry name" value="PEPTIDYL-PROLYL CIS-TRANS ISOMERASE-LIKE 4"/>
    <property type="match status" value="1"/>
</dbReference>
<evidence type="ECO:0000313" key="15">
    <source>
        <dbReference type="EMBL" id="CDR41175.1"/>
    </source>
</evidence>
<dbReference type="InterPro" id="IPR002130">
    <property type="entry name" value="Cyclophilin-type_PPIase_dom"/>
</dbReference>
<dbReference type="VEuPathDB" id="FungiDB:BON22_3078"/>
<evidence type="ECO:0000259" key="14">
    <source>
        <dbReference type="PROSITE" id="PS50102"/>
    </source>
</evidence>
<feature type="chain" id="PRO_5001598363" description="Peptidyl-prolyl cis-trans isomerase" evidence="12">
    <location>
        <begin position="19"/>
        <end position="471"/>
    </location>
</feature>